<sequence length="237" mass="25646">MTFDVLCVKGLGDGGDETMFPGLDGGGKVNQELLDGDSAQQLVARAIAVRDVGGGKARTVVEVREIRAEVCITDARVILLCSKYDKGGGWVGSPGTALMLNAVSKLRAARRSRGTALVGHIRYPWLISVGFSPKQGWLDEEVLRLVVRDGTADPTRLLVVDLNLPKETDSGAVARAIMLRAVQYRTTHETLTDDELAGFRQLAESPELARPQPKKFAVYAMPTSWQAKPATAYPRTV</sequence>
<name>A0A4R0JJT2_9ACTN</name>
<reference evidence="1 2" key="1">
    <citation type="submission" date="2019-02" db="EMBL/GenBank/DDBJ databases">
        <title>Kribbella capetownensis sp. nov. and Kribbella speibonae sp. nov., isolated from soil.</title>
        <authorList>
            <person name="Curtis S.M."/>
            <person name="Norton I."/>
            <person name="Everest G.J."/>
            <person name="Meyers P.R."/>
        </authorList>
    </citation>
    <scope>NUCLEOTIDE SEQUENCE [LARGE SCALE GENOMIC DNA]</scope>
    <source>
        <strain evidence="1 2">YM53</strain>
    </source>
</reference>
<organism evidence="1 2">
    <name type="scientific">Kribbella capetownensis</name>
    <dbReference type="NCBI Taxonomy" id="1572659"/>
    <lineage>
        <taxon>Bacteria</taxon>
        <taxon>Bacillati</taxon>
        <taxon>Actinomycetota</taxon>
        <taxon>Actinomycetes</taxon>
        <taxon>Propionibacteriales</taxon>
        <taxon>Kribbellaceae</taxon>
        <taxon>Kribbella</taxon>
    </lineage>
</organism>
<dbReference type="OrthoDB" id="4744782at2"/>
<dbReference type="RefSeq" id="WP_131517379.1">
    <property type="nucleotide sequence ID" value="NZ_SJKD01000008.1"/>
</dbReference>
<proteinExistence type="predicted"/>
<dbReference type="EMBL" id="SJKD01000008">
    <property type="protein sequence ID" value="TCC45076.1"/>
    <property type="molecule type" value="Genomic_DNA"/>
</dbReference>
<accession>A0A4R0JJT2</accession>
<dbReference type="AlphaFoldDB" id="A0A4R0JJT2"/>
<protein>
    <submittedName>
        <fullName evidence="1">Uncharacterized protein</fullName>
    </submittedName>
</protein>
<dbReference type="Proteomes" id="UP000293342">
    <property type="component" value="Unassembled WGS sequence"/>
</dbReference>
<evidence type="ECO:0000313" key="1">
    <source>
        <dbReference type="EMBL" id="TCC45076.1"/>
    </source>
</evidence>
<keyword evidence="2" id="KW-1185">Reference proteome</keyword>
<evidence type="ECO:0000313" key="2">
    <source>
        <dbReference type="Proteomes" id="UP000293342"/>
    </source>
</evidence>
<comment type="caution">
    <text evidence="1">The sequence shown here is derived from an EMBL/GenBank/DDBJ whole genome shotgun (WGS) entry which is preliminary data.</text>
</comment>
<gene>
    <name evidence="1" type="ORF">E0H75_31690</name>
</gene>